<gene>
    <name evidence="3" type="ORF">EHT87_19790</name>
</gene>
<feature type="signal peptide" evidence="1">
    <location>
        <begin position="1"/>
        <end position="18"/>
    </location>
</feature>
<dbReference type="Proteomes" id="UP000274271">
    <property type="component" value="Unassembled WGS sequence"/>
</dbReference>
<evidence type="ECO:0000259" key="2">
    <source>
        <dbReference type="PROSITE" id="PS50215"/>
    </source>
</evidence>
<dbReference type="Gene3D" id="2.60.40.1080">
    <property type="match status" value="1"/>
</dbReference>
<accession>A0A3P1CGF8</accession>
<proteinExistence type="predicted"/>
<name>A0A3P1CGF8_9BACT</name>
<dbReference type="Gene3D" id="3.40.390.10">
    <property type="entry name" value="Collagenase (Catalytic Domain)"/>
    <property type="match status" value="1"/>
</dbReference>
<dbReference type="AlphaFoldDB" id="A0A3P1CGF8"/>
<feature type="chain" id="PRO_5017998418" description="Peptidase M12B domain-containing protein" evidence="1">
    <location>
        <begin position="19"/>
        <end position="652"/>
    </location>
</feature>
<feature type="domain" description="Peptidase M12B" evidence="2">
    <location>
        <begin position="205"/>
        <end position="383"/>
    </location>
</feature>
<dbReference type="InterPro" id="IPR001590">
    <property type="entry name" value="Peptidase_M12B"/>
</dbReference>
<dbReference type="PANTHER" id="PTHR11905">
    <property type="entry name" value="ADAM A DISINTEGRIN AND METALLOPROTEASE DOMAIN"/>
    <property type="match status" value="1"/>
</dbReference>
<keyword evidence="1" id="KW-0732">Signal</keyword>
<dbReference type="Pfam" id="PF13688">
    <property type="entry name" value="Reprolysin_5"/>
    <property type="match status" value="1"/>
</dbReference>
<dbReference type="Pfam" id="PF18962">
    <property type="entry name" value="Por_Secre_tail"/>
    <property type="match status" value="1"/>
</dbReference>
<dbReference type="SUPFAM" id="SSF55486">
    <property type="entry name" value="Metalloproteases ('zincins'), catalytic domain"/>
    <property type="match status" value="1"/>
</dbReference>
<dbReference type="GO" id="GO:0004222">
    <property type="term" value="F:metalloendopeptidase activity"/>
    <property type="evidence" value="ECO:0007669"/>
    <property type="project" value="InterPro"/>
</dbReference>
<comment type="caution">
    <text evidence="3">The sequence shown here is derived from an EMBL/GenBank/DDBJ whole genome shotgun (WGS) entry which is preliminary data.</text>
</comment>
<reference evidence="3 4" key="1">
    <citation type="submission" date="2018-11" db="EMBL/GenBank/DDBJ databases">
        <authorList>
            <person name="Zhou Z."/>
            <person name="Wang G."/>
        </authorList>
    </citation>
    <scope>NUCLEOTIDE SEQUENCE [LARGE SCALE GENOMIC DNA]</scope>
    <source>
        <strain evidence="3 4">KCTC42998</strain>
    </source>
</reference>
<dbReference type="InterPro" id="IPR026444">
    <property type="entry name" value="Secre_tail"/>
</dbReference>
<dbReference type="InterPro" id="IPR024079">
    <property type="entry name" value="MetalloPept_cat_dom_sf"/>
</dbReference>
<dbReference type="PROSITE" id="PS50215">
    <property type="entry name" value="ADAM_MEPRO"/>
    <property type="match status" value="1"/>
</dbReference>
<dbReference type="PANTHER" id="PTHR11905:SF159">
    <property type="entry name" value="ADAM METALLOPROTEASE"/>
    <property type="match status" value="1"/>
</dbReference>
<evidence type="ECO:0000313" key="3">
    <source>
        <dbReference type="EMBL" id="RRB12443.1"/>
    </source>
</evidence>
<sequence>MKKLLFLCLFVPAFWANAQDSSIAVEAQLTANESQKVKESLFSFKVVSIDEKQVFETVRKSPKQANLSIALSGLSKLDLSVHKDDIRAPGYKAVSRTINGEIIDTAVTTQECKTFAGIANDNPDQFVRLFIDQMNVKGVISDGKGGYFCLEPIATFTKTEKKDNRYILYHSKDIVPTNEICGVKEVEKAMKGANGRIAAIPVNCRILEVATDADWEYFQNHGGNSYGDILNVMNIVHGVYLATFNIRLMVVYQHVYTSQYDPYTTTNSDNLLDELKNNWNSLFSGVGKDHVHLFTGKSLDDGTLGIAFTSTTCDSPFKSYGISMDRTNVHETVAHEIGHTLGASHPTDAASGCGTASRTIMCQGTPKMMNFSAFSQNEIGSYLISNSSCLFDLAGTGYLNIFGPLTICSSGTYTVDGVFGGTITSWSSNNTSILTINSSGVATRVGSASGHVTITATVSICDATFNVSRQIHVGVPTLVNPSQVLFDPNSNMWQCMHGGGWPGNTYYWSVVSGSASLVPNGPDCYVTTSGGATIALYATNECGTSSTIYYNIPPAGSFFKVYPNPAHDVLTIQFISPKNIEALPEKVNLYSEKSSIAVISVDVKEAYGKNEFEGGDKLNLNVKNLPRGIYYLHIIPESNQNQEIQRVRILLE</sequence>
<dbReference type="EMBL" id="RQJP01000004">
    <property type="protein sequence ID" value="RRB12443.1"/>
    <property type="molecule type" value="Genomic_DNA"/>
</dbReference>
<evidence type="ECO:0000313" key="4">
    <source>
        <dbReference type="Proteomes" id="UP000274271"/>
    </source>
</evidence>
<evidence type="ECO:0000256" key="1">
    <source>
        <dbReference type="SAM" id="SignalP"/>
    </source>
</evidence>
<dbReference type="RefSeq" id="WP_124908396.1">
    <property type="nucleotide sequence ID" value="NZ_RQJP01000004.1"/>
</dbReference>
<protein>
    <recommendedName>
        <fullName evidence="2">Peptidase M12B domain-containing protein</fullName>
    </recommendedName>
</protein>
<dbReference type="OrthoDB" id="9813435at2"/>
<dbReference type="GO" id="GO:0006508">
    <property type="term" value="P:proteolysis"/>
    <property type="evidence" value="ECO:0007669"/>
    <property type="project" value="InterPro"/>
</dbReference>
<keyword evidence="4" id="KW-1185">Reference proteome</keyword>
<organism evidence="3 4">
    <name type="scientific">Larkinella knui</name>
    <dbReference type="NCBI Taxonomy" id="2025310"/>
    <lineage>
        <taxon>Bacteria</taxon>
        <taxon>Pseudomonadati</taxon>
        <taxon>Bacteroidota</taxon>
        <taxon>Cytophagia</taxon>
        <taxon>Cytophagales</taxon>
        <taxon>Spirosomataceae</taxon>
        <taxon>Larkinella</taxon>
    </lineage>
</organism>